<dbReference type="EMBL" id="RBTH01000377">
    <property type="protein sequence ID" value="RMT39245.1"/>
    <property type="molecule type" value="Genomic_DNA"/>
</dbReference>
<organism evidence="1 2">
    <name type="scientific">Pseudomonas syringae pv. solidagae</name>
    <dbReference type="NCBI Taxonomy" id="264458"/>
    <lineage>
        <taxon>Bacteria</taxon>
        <taxon>Pseudomonadati</taxon>
        <taxon>Pseudomonadota</taxon>
        <taxon>Gammaproteobacteria</taxon>
        <taxon>Pseudomonadales</taxon>
        <taxon>Pseudomonadaceae</taxon>
        <taxon>Pseudomonas</taxon>
        <taxon>Pseudomonas syringae</taxon>
    </lineage>
</organism>
<name>A0A0N8SV41_PSESX</name>
<evidence type="ECO:0000313" key="1">
    <source>
        <dbReference type="EMBL" id="RMT39245.1"/>
    </source>
</evidence>
<dbReference type="InterPro" id="IPR021352">
    <property type="entry name" value="DUF2971"/>
</dbReference>
<reference evidence="1 2" key="1">
    <citation type="submission" date="2018-08" db="EMBL/GenBank/DDBJ databases">
        <title>Recombination of ecologically and evolutionarily significant loci maintains genetic cohesion in the Pseudomonas syringae species complex.</title>
        <authorList>
            <person name="Dillon M."/>
            <person name="Thakur S."/>
            <person name="Almeida R.N.D."/>
            <person name="Weir B.S."/>
            <person name="Guttman D.S."/>
        </authorList>
    </citation>
    <scope>NUCLEOTIDE SEQUENCE [LARGE SCALE GENOMIC DNA]</scope>
    <source>
        <strain evidence="1 2">ICMP 16926</strain>
    </source>
</reference>
<dbReference type="Pfam" id="PF11185">
    <property type="entry name" value="DUF2971"/>
    <property type="match status" value="1"/>
</dbReference>
<dbReference type="RefSeq" id="WP_057456976.1">
    <property type="nucleotide sequence ID" value="NZ_LJRH01000069.1"/>
</dbReference>
<protein>
    <submittedName>
        <fullName evidence="1">Uncharacterized protein</fullName>
    </submittedName>
</protein>
<comment type="caution">
    <text evidence="1">The sequence shown here is derived from an EMBL/GenBank/DDBJ whole genome shotgun (WGS) entry which is preliminary data.</text>
</comment>
<evidence type="ECO:0000313" key="2">
    <source>
        <dbReference type="Proteomes" id="UP000268096"/>
    </source>
</evidence>
<dbReference type="Proteomes" id="UP000268096">
    <property type="component" value="Unassembled WGS sequence"/>
</dbReference>
<accession>A0A0N8SV41</accession>
<dbReference type="AlphaFoldDB" id="A0A0N8SV41"/>
<proteinExistence type="predicted"/>
<gene>
    <name evidence="1" type="ORF">ALP48_03724</name>
</gene>
<sequence>MDIPNLINGKTLHTPNRLFKIRPCGKYAFRNLAEKSLWLSVAREFNDPYDTAFWIDYRKLAAWQKLDELGFRDEQIATALSSDDPIAAVVALVSGQEPCLLNVNQWVHEVGVLAPNHQAGQLPNLIDQLKSSYKICCLSERVDSVLMWSHYGADHTGFAMEYDFTRLHRNELPTLTLWPVAYTDKLFDITHILRAHRQGKDFNKLFGIAASLCKAVDWKYEREWRWVIPDGDRETKGFNRSAPLKAVHLGAKISDAHALEILTICSEIDIPVYKVTLAPNEFRMISVLTSLDDWCSMYGRQQGNMPREWMMQEHPLRSDLTEDGAETA</sequence>